<feature type="region of interest" description="Disordered" evidence="6">
    <location>
        <begin position="1"/>
        <end position="30"/>
    </location>
</feature>
<evidence type="ECO:0000313" key="10">
    <source>
        <dbReference type="Proteomes" id="UP000053342"/>
    </source>
</evidence>
<reference evidence="9 10" key="1">
    <citation type="submission" date="2015-01" db="EMBL/GenBank/DDBJ databases">
        <title>The Genome Sequence of Exophiala oligosperma CBS72588.</title>
        <authorList>
            <consortium name="The Broad Institute Genomics Platform"/>
            <person name="Cuomo C."/>
            <person name="de Hoog S."/>
            <person name="Gorbushina A."/>
            <person name="Stielow B."/>
            <person name="Teixiera M."/>
            <person name="Abouelleil A."/>
            <person name="Chapman S.B."/>
            <person name="Priest M."/>
            <person name="Young S.K."/>
            <person name="Wortman J."/>
            <person name="Nusbaum C."/>
            <person name="Birren B."/>
        </authorList>
    </citation>
    <scope>NUCLEOTIDE SEQUENCE [LARGE SCALE GENOMIC DNA]</scope>
    <source>
        <strain evidence="9 10">CBS 72588</strain>
    </source>
</reference>
<feature type="transmembrane region" description="Helical" evidence="7">
    <location>
        <begin position="145"/>
        <end position="163"/>
    </location>
</feature>
<name>A0A0D2BLB6_9EURO</name>
<keyword evidence="3 7" id="KW-0812">Transmembrane</keyword>
<evidence type="ECO:0000256" key="5">
    <source>
        <dbReference type="ARBA" id="ARBA00023136"/>
    </source>
</evidence>
<dbReference type="Gene3D" id="1.20.1250.20">
    <property type="entry name" value="MFS general substrate transporter like domains"/>
    <property type="match status" value="1"/>
</dbReference>
<dbReference type="SUPFAM" id="SSF103473">
    <property type="entry name" value="MFS general substrate transporter"/>
    <property type="match status" value="1"/>
</dbReference>
<proteinExistence type="predicted"/>
<evidence type="ECO:0000256" key="7">
    <source>
        <dbReference type="SAM" id="Phobius"/>
    </source>
</evidence>
<feature type="transmembrane region" description="Helical" evidence="7">
    <location>
        <begin position="203"/>
        <end position="226"/>
    </location>
</feature>
<dbReference type="InterPro" id="IPR036259">
    <property type="entry name" value="MFS_trans_sf"/>
</dbReference>
<feature type="transmembrane region" description="Helical" evidence="7">
    <location>
        <begin position="529"/>
        <end position="547"/>
    </location>
</feature>
<dbReference type="VEuPathDB" id="FungiDB:PV06_10126"/>
<dbReference type="GO" id="GO:0022857">
    <property type="term" value="F:transmembrane transporter activity"/>
    <property type="evidence" value="ECO:0007669"/>
    <property type="project" value="InterPro"/>
</dbReference>
<evidence type="ECO:0000259" key="8">
    <source>
        <dbReference type="PROSITE" id="PS50850"/>
    </source>
</evidence>
<dbReference type="PANTHER" id="PTHR23511">
    <property type="entry name" value="SYNAPTIC VESICLE GLYCOPROTEIN 2"/>
    <property type="match status" value="1"/>
</dbReference>
<keyword evidence="5 7" id="KW-0472">Membrane</keyword>
<feature type="transmembrane region" description="Helical" evidence="7">
    <location>
        <begin position="414"/>
        <end position="435"/>
    </location>
</feature>
<sequence length="557" mass="61113">MDEITSLKGSPRDHGRMSDHGTFSDAEATKSSPIIEETSLLVDESCIDTAESIIDTHEQKARLIDYELERQGMGRYQTTIFLLCGFGYLLDLLWAQAFGLIITPMQTEFGFDDTALGHIFTSFSLGLTFGALVWGILVDILGRSVAFNSTVLITAVFGTWLGAMGSYDGVLVLVALTGIGVGGNIPIDTTICLECLPQSRRWLLPALSAFQPLGVVICCGMAYMLVPRYSCQEGLPSCTVSSVDAGDISKCCVKGDNLGWRYLLFLIGIITVVAFVLRSLVFKFEESPKYLVYRGRDQDAVRVLEYMAKYNGRECGLTLDMLEALNGEANMDDMDTPLPGTGMEEQKRSVSQKILAEFGRFKVLFSTFAMARLVVLVWVIYAFDYWGFTIAGAFLPTILSRKGRSLGLTVDETYRSYLFIYVCGIPGVLAGTLIYGQRRLALLASSLLFGACLFIFTVVKDEASYIGISGLEYFFQSMFNAILYGWTPEVFPASVRGSACGLASFWGRSFSIIAPIAGSQMLARSLDGVLYLAGGSVWVCTIAIMLLPREFMGRNTL</sequence>
<evidence type="ECO:0000256" key="4">
    <source>
        <dbReference type="ARBA" id="ARBA00022989"/>
    </source>
</evidence>
<evidence type="ECO:0000256" key="1">
    <source>
        <dbReference type="ARBA" id="ARBA00004141"/>
    </source>
</evidence>
<dbReference type="EMBL" id="KN847342">
    <property type="protein sequence ID" value="KIW38177.1"/>
    <property type="molecule type" value="Genomic_DNA"/>
</dbReference>
<dbReference type="PANTHER" id="PTHR23511:SF3">
    <property type="entry name" value="MAJOR FACILITATOR SUPERFAMILY (MFS) PROFILE DOMAIN-CONTAINING PROTEIN"/>
    <property type="match status" value="1"/>
</dbReference>
<dbReference type="RefSeq" id="XP_016258393.1">
    <property type="nucleotide sequence ID" value="XM_016411639.1"/>
</dbReference>
<feature type="transmembrane region" description="Helical" evidence="7">
    <location>
        <begin position="440"/>
        <end position="459"/>
    </location>
</feature>
<dbReference type="InterPro" id="IPR011701">
    <property type="entry name" value="MFS"/>
</dbReference>
<evidence type="ECO:0000256" key="2">
    <source>
        <dbReference type="ARBA" id="ARBA00022448"/>
    </source>
</evidence>
<dbReference type="Proteomes" id="UP000053342">
    <property type="component" value="Unassembled WGS sequence"/>
</dbReference>
<dbReference type="GO" id="GO:0016020">
    <property type="term" value="C:membrane"/>
    <property type="evidence" value="ECO:0007669"/>
    <property type="project" value="UniProtKB-SubCell"/>
</dbReference>
<dbReference type="PROSITE" id="PS50850">
    <property type="entry name" value="MFS"/>
    <property type="match status" value="1"/>
</dbReference>
<dbReference type="Pfam" id="PF07690">
    <property type="entry name" value="MFS_1"/>
    <property type="match status" value="1"/>
</dbReference>
<dbReference type="HOGENOM" id="CLU_001265_52_1_1"/>
<feature type="transmembrane region" description="Helical" evidence="7">
    <location>
        <begin position="262"/>
        <end position="281"/>
    </location>
</feature>
<accession>A0A0D2BLB6</accession>
<comment type="subcellular location">
    <subcellularLocation>
        <location evidence="1">Membrane</location>
        <topology evidence="1">Multi-pass membrane protein</topology>
    </subcellularLocation>
</comment>
<keyword evidence="4 7" id="KW-1133">Transmembrane helix</keyword>
<dbReference type="AlphaFoldDB" id="A0A0D2BLB6"/>
<gene>
    <name evidence="9" type="ORF">PV06_10126</name>
</gene>
<dbReference type="OrthoDB" id="4139357at2759"/>
<protein>
    <recommendedName>
        <fullName evidence="8">Major facilitator superfamily (MFS) profile domain-containing protein</fullName>
    </recommendedName>
</protein>
<feature type="domain" description="Major facilitator superfamily (MFS) profile" evidence="8">
    <location>
        <begin position="80"/>
        <end position="552"/>
    </location>
</feature>
<dbReference type="GeneID" id="27362200"/>
<feature type="compositionally biased region" description="Basic and acidic residues" evidence="6">
    <location>
        <begin position="10"/>
        <end position="19"/>
    </location>
</feature>
<evidence type="ECO:0000256" key="6">
    <source>
        <dbReference type="SAM" id="MobiDB-lite"/>
    </source>
</evidence>
<keyword evidence="10" id="KW-1185">Reference proteome</keyword>
<keyword evidence="2" id="KW-0813">Transport</keyword>
<dbReference type="InterPro" id="IPR020846">
    <property type="entry name" value="MFS_dom"/>
</dbReference>
<feature type="transmembrane region" description="Helical" evidence="7">
    <location>
        <begin position="115"/>
        <end position="138"/>
    </location>
</feature>
<feature type="transmembrane region" description="Helical" evidence="7">
    <location>
        <begin position="80"/>
        <end position="103"/>
    </location>
</feature>
<evidence type="ECO:0000313" key="9">
    <source>
        <dbReference type="EMBL" id="KIW38177.1"/>
    </source>
</evidence>
<organism evidence="9 10">
    <name type="scientific">Exophiala oligosperma</name>
    <dbReference type="NCBI Taxonomy" id="215243"/>
    <lineage>
        <taxon>Eukaryota</taxon>
        <taxon>Fungi</taxon>
        <taxon>Dikarya</taxon>
        <taxon>Ascomycota</taxon>
        <taxon>Pezizomycotina</taxon>
        <taxon>Eurotiomycetes</taxon>
        <taxon>Chaetothyriomycetidae</taxon>
        <taxon>Chaetothyriales</taxon>
        <taxon>Herpotrichiellaceae</taxon>
        <taxon>Exophiala</taxon>
    </lineage>
</organism>
<feature type="transmembrane region" description="Helical" evidence="7">
    <location>
        <begin position="370"/>
        <end position="394"/>
    </location>
</feature>
<feature type="transmembrane region" description="Helical" evidence="7">
    <location>
        <begin position="169"/>
        <end position="191"/>
    </location>
</feature>
<evidence type="ECO:0000256" key="3">
    <source>
        <dbReference type="ARBA" id="ARBA00022692"/>
    </source>
</evidence>